<dbReference type="Proteomes" id="UP000631791">
    <property type="component" value="Unassembled WGS sequence"/>
</dbReference>
<keyword evidence="3" id="KW-1185">Reference proteome</keyword>
<name>A0ABS0KDZ5_9ACTN</name>
<protein>
    <submittedName>
        <fullName evidence="2">Argininosuccinate lyase</fullName>
        <ecNumber evidence="2">4.3.2.1</ecNumber>
    </submittedName>
</protein>
<evidence type="ECO:0000256" key="1">
    <source>
        <dbReference type="ARBA" id="ARBA00023239"/>
    </source>
</evidence>
<dbReference type="SUPFAM" id="SSF48557">
    <property type="entry name" value="L-aspartase-like"/>
    <property type="match status" value="1"/>
</dbReference>
<dbReference type="InterPro" id="IPR024083">
    <property type="entry name" value="Fumarase/histidase_N"/>
</dbReference>
<accession>A0ABS0KDZ5</accession>
<organism evidence="2 3">
    <name type="scientific">Micromonospora vinacea</name>
    <dbReference type="NCBI Taxonomy" id="709878"/>
    <lineage>
        <taxon>Bacteria</taxon>
        <taxon>Bacillati</taxon>
        <taxon>Actinomycetota</taxon>
        <taxon>Actinomycetes</taxon>
        <taxon>Micromonosporales</taxon>
        <taxon>Micromonosporaceae</taxon>
        <taxon>Micromonospora</taxon>
    </lineage>
</organism>
<dbReference type="InterPro" id="IPR008948">
    <property type="entry name" value="L-Aspartase-like"/>
</dbReference>
<dbReference type="InterPro" id="IPR009049">
    <property type="entry name" value="Argininosuccinate_lyase"/>
</dbReference>
<reference evidence="2 3" key="1">
    <citation type="submission" date="2020-11" db="EMBL/GenBank/DDBJ databases">
        <title>Sequencing the genomes of 1000 actinobacteria strains.</title>
        <authorList>
            <person name="Klenk H.-P."/>
        </authorList>
    </citation>
    <scope>NUCLEOTIDE SEQUENCE [LARGE SCALE GENOMIC DNA]</scope>
    <source>
        <strain evidence="2 3">DSM 101695</strain>
    </source>
</reference>
<dbReference type="Gene3D" id="1.10.275.10">
    <property type="entry name" value="Fumarase/aspartase (N-terminal domain)"/>
    <property type="match status" value="1"/>
</dbReference>
<sequence>MTPTTPLGHRPAARLAGEHLLPWHIAVEKARLLEYQRMRLLSKQEAADIGRLLHDAGRAVTITGAGTAPDVATALEQWARERLRDTPGRWHAGGGRTDVRACAEALFTRDRLARAGDCLVALGRSAVALARRTTHLPMAGPDRQLITPGFYFAAVADQVVRSGRRLLYTYDLGNTAALGAGDGNGQDPAFDRDRMARLLGCAAATPHALDAVASGSWILEPAGELATVAVAVSRYVTDLSAWGDAGYLDLPGEIAGVATDRPFPVLDQARVRTSHLIALATALSLSRRGVAFGAGAPAAVDHRLPELFDTFDGMIRLLTAVFDRLEFRADRMRAACEQGVDDDVDSALHRNLTGGSAHPDAVRALSTRQFSELGEISRGWSERAAVRRAGLAEADRLLGLGHLTP</sequence>
<dbReference type="GO" id="GO:0004056">
    <property type="term" value="F:argininosuccinate lyase activity"/>
    <property type="evidence" value="ECO:0007669"/>
    <property type="project" value="UniProtKB-EC"/>
</dbReference>
<evidence type="ECO:0000313" key="2">
    <source>
        <dbReference type="EMBL" id="MBG6106224.1"/>
    </source>
</evidence>
<gene>
    <name evidence="2" type="ORF">IW249_006638</name>
</gene>
<dbReference type="EC" id="4.3.2.1" evidence="2"/>
<dbReference type="RefSeq" id="WP_196924400.1">
    <property type="nucleotide sequence ID" value="NZ_JADOTY010000001.1"/>
</dbReference>
<dbReference type="PANTHER" id="PTHR43814">
    <property type="entry name" value="ARGININOSUCCINATE LYASE"/>
    <property type="match status" value="1"/>
</dbReference>
<dbReference type="PANTHER" id="PTHR43814:SF1">
    <property type="entry name" value="ARGININOSUCCINATE LYASE"/>
    <property type="match status" value="1"/>
</dbReference>
<dbReference type="EMBL" id="JADOTY010000001">
    <property type="protein sequence ID" value="MBG6106224.1"/>
    <property type="molecule type" value="Genomic_DNA"/>
</dbReference>
<proteinExistence type="predicted"/>
<evidence type="ECO:0000313" key="3">
    <source>
        <dbReference type="Proteomes" id="UP000631791"/>
    </source>
</evidence>
<keyword evidence="1 2" id="KW-0456">Lyase</keyword>
<dbReference type="Gene3D" id="1.20.200.10">
    <property type="entry name" value="Fumarase/aspartase (Central domain)"/>
    <property type="match status" value="1"/>
</dbReference>
<comment type="caution">
    <text evidence="2">The sequence shown here is derived from an EMBL/GenBank/DDBJ whole genome shotgun (WGS) entry which is preliminary data.</text>
</comment>